<sequence>MPAHKKPTMKKKNGMKNKNGSKMNGGSSNGLTAKQKKLPPALQKAILKSKKKKKK</sequence>
<organism evidence="2">
    <name type="scientific">uncultured virus</name>
    <dbReference type="NCBI Taxonomy" id="340016"/>
    <lineage>
        <taxon>Viruses</taxon>
        <taxon>environmental samples</taxon>
    </lineage>
</organism>
<protein>
    <submittedName>
        <fullName evidence="2">Uncharacterized protein</fullName>
    </submittedName>
</protein>
<feature type="compositionally biased region" description="Basic residues" evidence="1">
    <location>
        <begin position="1"/>
        <end position="15"/>
    </location>
</feature>
<feature type="compositionally biased region" description="Low complexity" evidence="1">
    <location>
        <begin position="16"/>
        <end position="30"/>
    </location>
</feature>
<accession>A0A218MKB4</accession>
<reference evidence="2" key="1">
    <citation type="submission" date="2016-10" db="EMBL/GenBank/DDBJ databases">
        <authorList>
            <person name="Varghese N."/>
        </authorList>
    </citation>
    <scope>NUCLEOTIDE SEQUENCE</scope>
</reference>
<dbReference type="EMBL" id="KY052794">
    <property type="protein sequence ID" value="ASE99710.1"/>
    <property type="molecule type" value="Genomic_DNA"/>
</dbReference>
<evidence type="ECO:0000256" key="1">
    <source>
        <dbReference type="SAM" id="MobiDB-lite"/>
    </source>
</evidence>
<evidence type="ECO:0000313" key="2">
    <source>
        <dbReference type="EMBL" id="ASE99710.1"/>
    </source>
</evidence>
<proteinExistence type="predicted"/>
<reference evidence="2" key="2">
    <citation type="journal article" date="2017" name="Nat. Commun.">
        <title>Single-virus genomics reveals hidden cosmopolitan and abundant viruses.</title>
        <authorList>
            <person name="Martinez-Hernandez F."/>
            <person name="Fornas O."/>
            <person name="Lluesma Gomez M."/>
            <person name="Bolduc B."/>
            <person name="de la Cruz Pena M.J."/>
            <person name="Martinez J.M."/>
            <person name="Anton J."/>
            <person name="Gasol J.M."/>
            <person name="Rosselli R."/>
            <person name="Rodriguez-Valera F."/>
            <person name="Sullivan M.B."/>
            <person name="Acinas S.G."/>
            <person name="Martinez-Garcia M."/>
        </authorList>
    </citation>
    <scope>NUCLEOTIDE SEQUENCE</scope>
</reference>
<name>A0A218MKB4_9VIRU</name>
<feature type="region of interest" description="Disordered" evidence="1">
    <location>
        <begin position="1"/>
        <end position="55"/>
    </location>
</feature>